<keyword evidence="2" id="KW-0808">Transferase</keyword>
<keyword evidence="7" id="KW-1185">Reference proteome</keyword>
<proteinExistence type="predicted"/>
<dbReference type="Pfam" id="PF02146">
    <property type="entry name" value="SIR2"/>
    <property type="match status" value="1"/>
</dbReference>
<reference evidence="6 7" key="1">
    <citation type="submission" date="2019-02" db="EMBL/GenBank/DDBJ databases">
        <title>Genomic Encyclopedia of Type Strains, Phase IV (KMG-IV): sequencing the most valuable type-strain genomes for metagenomic binning, comparative biology and taxonomic classification.</title>
        <authorList>
            <person name="Goeker M."/>
        </authorList>
    </citation>
    <scope>NUCLEOTIDE SEQUENCE [LARGE SCALE GENOMIC DNA]</scope>
    <source>
        <strain evidence="6 7">DSM 10617</strain>
    </source>
</reference>
<dbReference type="Proteomes" id="UP000293433">
    <property type="component" value="Unassembled WGS sequence"/>
</dbReference>
<dbReference type="InterPro" id="IPR026591">
    <property type="entry name" value="Sirtuin_cat_small_dom_sf"/>
</dbReference>
<dbReference type="PANTHER" id="PTHR11085">
    <property type="entry name" value="NAD-DEPENDENT PROTEIN DEACYLASE SIRTUIN-5, MITOCHONDRIAL-RELATED"/>
    <property type="match status" value="1"/>
</dbReference>
<dbReference type="Gene3D" id="3.30.1600.10">
    <property type="entry name" value="SIR2/SIRT2 'Small Domain"/>
    <property type="match status" value="1"/>
</dbReference>
<dbReference type="AlphaFoldDB" id="A0A4Q7LJX9"/>
<accession>A0A4Q7LJX9</accession>
<protein>
    <recommendedName>
        <fullName evidence="1">protein acetyllysine N-acetyltransferase</fullName>
        <ecNumber evidence="1">2.3.1.286</ecNumber>
    </recommendedName>
</protein>
<dbReference type="RefSeq" id="WP_130482251.1">
    <property type="nucleotide sequence ID" value="NZ_SGWV01000009.1"/>
</dbReference>
<dbReference type="EMBL" id="SGWV01000009">
    <property type="protein sequence ID" value="RZS54945.1"/>
    <property type="molecule type" value="Genomic_DNA"/>
</dbReference>
<evidence type="ECO:0000256" key="4">
    <source>
        <dbReference type="PROSITE-ProRule" id="PRU00236"/>
    </source>
</evidence>
<evidence type="ECO:0000256" key="2">
    <source>
        <dbReference type="ARBA" id="ARBA00022679"/>
    </source>
</evidence>
<sequence>MTDLSISRAADLIAQANALVIAAGAGMGVDSGLPDFRGDSGFWRAYPALGASGLRFTEVASPETFRRDPALAWGFYGHRLALYRRTVPHDGFAILRRWAAAMAGGAFVYTSNVDGQFQRAGVDPAQIHECHGAIGRLQCSRPCSLATWSADGLVPDIDEAACRWRGPLPTCPHCGALARPAILMFGDSAWIEREFEAQAERLEDWLAGVRHPVVVELGAGTHIPSVRHFGQRVVTRHGGRLVRINPRESAVALSDDVGLPMGALAGLRAIDALLPGRSG</sequence>
<comment type="caution">
    <text evidence="6">The sequence shown here is derived from an EMBL/GenBank/DDBJ whole genome shotgun (WGS) entry which is preliminary data.</text>
</comment>
<name>A0A4Q7LJX9_9BURK</name>
<evidence type="ECO:0000313" key="6">
    <source>
        <dbReference type="EMBL" id="RZS54945.1"/>
    </source>
</evidence>
<dbReference type="InterPro" id="IPR050134">
    <property type="entry name" value="NAD-dep_sirtuin_deacylases"/>
</dbReference>
<evidence type="ECO:0000256" key="1">
    <source>
        <dbReference type="ARBA" id="ARBA00012928"/>
    </source>
</evidence>
<dbReference type="SUPFAM" id="SSF52467">
    <property type="entry name" value="DHS-like NAD/FAD-binding domain"/>
    <property type="match status" value="1"/>
</dbReference>
<dbReference type="GO" id="GO:0070403">
    <property type="term" value="F:NAD+ binding"/>
    <property type="evidence" value="ECO:0007669"/>
    <property type="project" value="InterPro"/>
</dbReference>
<organism evidence="6 7">
    <name type="scientific">Sphaerotilus mobilis</name>
    <dbReference type="NCBI Taxonomy" id="47994"/>
    <lineage>
        <taxon>Bacteria</taxon>
        <taxon>Pseudomonadati</taxon>
        <taxon>Pseudomonadota</taxon>
        <taxon>Betaproteobacteria</taxon>
        <taxon>Burkholderiales</taxon>
        <taxon>Sphaerotilaceae</taxon>
        <taxon>Sphaerotilus</taxon>
    </lineage>
</organism>
<dbReference type="OrthoDB" id="9800582at2"/>
<feature type="domain" description="Deacetylase sirtuin-type" evidence="5">
    <location>
        <begin position="1"/>
        <end position="279"/>
    </location>
</feature>
<dbReference type="PANTHER" id="PTHR11085:SF4">
    <property type="entry name" value="NAD-DEPENDENT PROTEIN DEACYLASE"/>
    <property type="match status" value="1"/>
</dbReference>
<dbReference type="PROSITE" id="PS50305">
    <property type="entry name" value="SIRTUIN"/>
    <property type="match status" value="1"/>
</dbReference>
<gene>
    <name evidence="6" type="ORF">EV685_2431</name>
</gene>
<dbReference type="InterPro" id="IPR029035">
    <property type="entry name" value="DHS-like_NAD/FAD-binding_dom"/>
</dbReference>
<dbReference type="InterPro" id="IPR026590">
    <property type="entry name" value="Ssirtuin_cat_dom"/>
</dbReference>
<keyword evidence="3" id="KW-0520">NAD</keyword>
<evidence type="ECO:0000313" key="7">
    <source>
        <dbReference type="Proteomes" id="UP000293433"/>
    </source>
</evidence>
<dbReference type="GO" id="GO:0017136">
    <property type="term" value="F:histone deacetylase activity, NAD-dependent"/>
    <property type="evidence" value="ECO:0007669"/>
    <property type="project" value="TreeGrafter"/>
</dbReference>
<evidence type="ECO:0000259" key="5">
    <source>
        <dbReference type="PROSITE" id="PS50305"/>
    </source>
</evidence>
<dbReference type="InterPro" id="IPR003000">
    <property type="entry name" value="Sirtuin"/>
</dbReference>
<dbReference type="EC" id="2.3.1.286" evidence="1"/>
<evidence type="ECO:0000256" key="3">
    <source>
        <dbReference type="ARBA" id="ARBA00023027"/>
    </source>
</evidence>
<dbReference type="Gene3D" id="3.40.50.1220">
    <property type="entry name" value="TPP-binding domain"/>
    <property type="match status" value="1"/>
</dbReference>
<comment type="caution">
    <text evidence="4">Lacks conserved residue(s) required for the propagation of feature annotation.</text>
</comment>